<reference evidence="2 3" key="1">
    <citation type="submission" date="2019-07" db="EMBL/GenBank/DDBJ databases">
        <title>Full genome sequence of Devosia sp. Gsoil 520.</title>
        <authorList>
            <person name="Im W.-T."/>
        </authorList>
    </citation>
    <scope>NUCLEOTIDE SEQUENCE [LARGE SCALE GENOMIC DNA]</scope>
    <source>
        <strain evidence="2 3">Gsoil 520</strain>
    </source>
</reference>
<organism evidence="2 3">
    <name type="scientific">Devosia ginsengisoli</name>
    <dbReference type="NCBI Taxonomy" id="400770"/>
    <lineage>
        <taxon>Bacteria</taxon>
        <taxon>Pseudomonadati</taxon>
        <taxon>Pseudomonadota</taxon>
        <taxon>Alphaproteobacteria</taxon>
        <taxon>Hyphomicrobiales</taxon>
        <taxon>Devosiaceae</taxon>
        <taxon>Devosia</taxon>
    </lineage>
</organism>
<feature type="chain" id="PRO_5022970366" evidence="1">
    <location>
        <begin position="22"/>
        <end position="108"/>
    </location>
</feature>
<evidence type="ECO:0000313" key="3">
    <source>
        <dbReference type="Proteomes" id="UP000315364"/>
    </source>
</evidence>
<name>A0A5B8LT74_9HYPH</name>
<dbReference type="RefSeq" id="WP_146289769.1">
    <property type="nucleotide sequence ID" value="NZ_CP042304.1"/>
</dbReference>
<evidence type="ECO:0000313" key="2">
    <source>
        <dbReference type="EMBL" id="QDZ10985.1"/>
    </source>
</evidence>
<sequence>MKTLIAVSVVAVMAMTSGAQAGGFFHKRVSNNVLSNITGIAVGLTTRDINVLNGTTIAVGNNSSILSGIGNNNANGVLSGVLNGNGVLNGVLSGNGILGLGGHNRKRW</sequence>
<accession>A0A5B8LT74</accession>
<gene>
    <name evidence="2" type="ORF">FPZ08_09610</name>
</gene>
<dbReference type="EMBL" id="CP042304">
    <property type="protein sequence ID" value="QDZ10985.1"/>
    <property type="molecule type" value="Genomic_DNA"/>
</dbReference>
<feature type="signal peptide" evidence="1">
    <location>
        <begin position="1"/>
        <end position="21"/>
    </location>
</feature>
<dbReference type="OrthoDB" id="7951401at2"/>
<evidence type="ECO:0000256" key="1">
    <source>
        <dbReference type="SAM" id="SignalP"/>
    </source>
</evidence>
<dbReference type="KEGG" id="dea:FPZ08_09610"/>
<keyword evidence="1" id="KW-0732">Signal</keyword>
<dbReference type="Proteomes" id="UP000315364">
    <property type="component" value="Chromosome"/>
</dbReference>
<proteinExistence type="predicted"/>
<keyword evidence="3" id="KW-1185">Reference proteome</keyword>
<protein>
    <submittedName>
        <fullName evidence="2">Uncharacterized protein</fullName>
    </submittedName>
</protein>
<dbReference type="AlphaFoldDB" id="A0A5B8LT74"/>